<dbReference type="EMBL" id="CP150886">
    <property type="protein sequence ID" value="WZB87271.1"/>
    <property type="molecule type" value="Genomic_DNA"/>
</dbReference>
<evidence type="ECO:0000313" key="1">
    <source>
        <dbReference type="EMBL" id="WZB87271.1"/>
    </source>
</evidence>
<proteinExistence type="predicted"/>
<organism evidence="1 2">
    <name type="scientific">Okeanomitos corallinicola TIOX110</name>
    <dbReference type="NCBI Taxonomy" id="3133117"/>
    <lineage>
        <taxon>Bacteria</taxon>
        <taxon>Bacillati</taxon>
        <taxon>Cyanobacteriota</taxon>
        <taxon>Cyanophyceae</taxon>
        <taxon>Nostocales</taxon>
        <taxon>Aphanizomenonaceae</taxon>
        <taxon>Okeanomitos</taxon>
    </lineage>
</organism>
<sequence>MFNFQNLACLSIFILTISGCTNNPDNSNPSTTFSPSLSATETSEKQNQNQTAKSNLALSNDGIMTVNAQTGSTRNFTFDSDLAITKNVVTAILGQPKETSENAECPAGKLTTITWPNGFAINAAENKFVGWSVRPQTESAKLTTMSNIGIGSTVKDLQAAYNIKVFDSSLGVEFNVGQMSGLLSKNAPDGVITELWGGTNCIFR</sequence>
<gene>
    <name evidence="1" type="ORF">WJM97_18090</name>
</gene>
<reference evidence="1 2" key="1">
    <citation type="submission" date="2024-04" db="EMBL/GenBank/DDBJ databases">
        <title>Okeanomitos corallinicola gen. &amp; sp. nov. (Nostocales, Cyanobacteria), a new toxic marine heterocyst-forming cyanobacterium from a coral reef.</title>
        <authorList>
            <person name="Li H."/>
            <person name="Li R."/>
            <person name="Kang J."/>
            <person name="Hii K.S."/>
            <person name="Mohamed H.F."/>
            <person name="Xu X."/>
            <person name="Luo Z."/>
        </authorList>
    </citation>
    <scope>NUCLEOTIDE SEQUENCE [LARGE SCALE GENOMIC DNA]</scope>
    <source>
        <strain evidence="1 2">TIOX110</strain>
    </source>
</reference>
<evidence type="ECO:0000313" key="2">
    <source>
        <dbReference type="Proteomes" id="UP001483337"/>
    </source>
</evidence>
<dbReference type="RefSeq" id="WP_353930185.1">
    <property type="nucleotide sequence ID" value="NZ_CP150886.1"/>
</dbReference>
<accession>A0ABZ2UQN2</accession>
<protein>
    <submittedName>
        <fullName evidence="1">Uncharacterized protein</fullName>
    </submittedName>
</protein>
<dbReference type="Proteomes" id="UP001483337">
    <property type="component" value="Chromosome"/>
</dbReference>
<keyword evidence="2" id="KW-1185">Reference proteome</keyword>
<name>A0ABZ2UQN2_9CYAN</name>